<name>A0A067PE09_9AGAM</name>
<accession>A0A067PE09</accession>
<keyword evidence="2" id="KW-1185">Reference proteome</keyword>
<dbReference type="Proteomes" id="UP000027265">
    <property type="component" value="Unassembled WGS sequence"/>
</dbReference>
<dbReference type="EMBL" id="KL197736">
    <property type="protein sequence ID" value="KDQ52979.1"/>
    <property type="molecule type" value="Genomic_DNA"/>
</dbReference>
<dbReference type="AlphaFoldDB" id="A0A067PE09"/>
<gene>
    <name evidence="1" type="ORF">JAAARDRAFT_440938</name>
</gene>
<evidence type="ECO:0000313" key="2">
    <source>
        <dbReference type="Proteomes" id="UP000027265"/>
    </source>
</evidence>
<protein>
    <submittedName>
        <fullName evidence="1">Uncharacterized protein</fullName>
    </submittedName>
</protein>
<proteinExistence type="predicted"/>
<reference evidence="2" key="1">
    <citation type="journal article" date="2014" name="Proc. Natl. Acad. Sci. U.S.A.">
        <title>Extensive sampling of basidiomycete genomes demonstrates inadequacy of the white-rot/brown-rot paradigm for wood decay fungi.</title>
        <authorList>
            <person name="Riley R."/>
            <person name="Salamov A.A."/>
            <person name="Brown D.W."/>
            <person name="Nagy L.G."/>
            <person name="Floudas D."/>
            <person name="Held B.W."/>
            <person name="Levasseur A."/>
            <person name="Lombard V."/>
            <person name="Morin E."/>
            <person name="Otillar R."/>
            <person name="Lindquist E.A."/>
            <person name="Sun H."/>
            <person name="LaButti K.M."/>
            <person name="Schmutz J."/>
            <person name="Jabbour D."/>
            <person name="Luo H."/>
            <person name="Baker S.E."/>
            <person name="Pisabarro A.G."/>
            <person name="Walton J.D."/>
            <person name="Blanchette R.A."/>
            <person name="Henrissat B."/>
            <person name="Martin F."/>
            <person name="Cullen D."/>
            <person name="Hibbett D.S."/>
            <person name="Grigoriev I.V."/>
        </authorList>
    </citation>
    <scope>NUCLEOTIDE SEQUENCE [LARGE SCALE GENOMIC DNA]</scope>
    <source>
        <strain evidence="2">MUCL 33604</strain>
    </source>
</reference>
<dbReference type="HOGENOM" id="CLU_1825569_0_0_1"/>
<evidence type="ECO:0000313" key="1">
    <source>
        <dbReference type="EMBL" id="KDQ52979.1"/>
    </source>
</evidence>
<sequence length="141" mass="16172">MTFQCMGIIQSWHQHPGRHKHQRLSPISTTTCGGLKVFRRSSLFTKAEGSQCAVDQHSRNFLPSLTRRATAHTLVHSLMWQLWSTLVVYPHRLSRVQPFYASSTLSTNDSQLLDYWKLPFGRSDEIEKASGGRARDLSIFR</sequence>
<dbReference type="InParanoid" id="A0A067PE09"/>
<organism evidence="1 2">
    <name type="scientific">Jaapia argillacea MUCL 33604</name>
    <dbReference type="NCBI Taxonomy" id="933084"/>
    <lineage>
        <taxon>Eukaryota</taxon>
        <taxon>Fungi</taxon>
        <taxon>Dikarya</taxon>
        <taxon>Basidiomycota</taxon>
        <taxon>Agaricomycotina</taxon>
        <taxon>Agaricomycetes</taxon>
        <taxon>Agaricomycetidae</taxon>
        <taxon>Jaapiales</taxon>
        <taxon>Jaapiaceae</taxon>
        <taxon>Jaapia</taxon>
    </lineage>
</organism>